<dbReference type="STRING" id="313628.LNTAR_13852"/>
<protein>
    <submittedName>
        <fullName evidence="1">Uncharacterized protein</fullName>
    </submittedName>
</protein>
<comment type="caution">
    <text evidence="1">The sequence shown here is derived from an EMBL/GenBank/DDBJ whole genome shotgun (WGS) entry which is preliminary data.</text>
</comment>
<dbReference type="RefSeq" id="WP_007277207.1">
    <property type="nucleotide sequence ID" value="NZ_ABCK01000003.1"/>
</dbReference>
<proteinExistence type="predicted"/>
<dbReference type="AlphaFoldDB" id="A6DH22"/>
<reference evidence="1 2" key="1">
    <citation type="journal article" date="2010" name="J. Bacteriol.">
        <title>Genome sequence of Lentisphaera araneosa HTCC2155T, the type species of the order Lentisphaerales in the phylum Lentisphaerae.</title>
        <authorList>
            <person name="Thrash J.C."/>
            <person name="Cho J.C."/>
            <person name="Vergin K.L."/>
            <person name="Morris R.M."/>
            <person name="Giovannoni S.J."/>
        </authorList>
    </citation>
    <scope>NUCLEOTIDE SEQUENCE [LARGE SCALE GENOMIC DNA]</scope>
    <source>
        <strain evidence="1 2">HTCC2155</strain>
    </source>
</reference>
<keyword evidence="2" id="KW-1185">Reference proteome</keyword>
<accession>A6DH22</accession>
<sequence length="303" mass="34318">MKLFPCLLFSIFALQAQDQTVLSNQEIISQAREAAATALKEQITTEKIAAQHKIIWPAPKAQSIAETEKLVVLAAEKEYSKSNDAKSSKDFLAEAQEYYAPYKKGDTITIYKTKSLGSNPKVEGKFYGVDSYGMLKIGNKRIPVIDISRRDTARFFPEKAVQLVKNYANGLEHDYNFKKKNQITAIKDKIRKGIYVKYGISMYRNKWMPTTTLVEGLRKQAIQIALPVKRKEIAAGIYQDNGYILAANKWKHPKIDFNPSEFDYAPKALPLVDLENLMSSKNISISNSPLAKHPGAKYYDFEF</sequence>
<organism evidence="1 2">
    <name type="scientific">Lentisphaera araneosa HTCC2155</name>
    <dbReference type="NCBI Taxonomy" id="313628"/>
    <lineage>
        <taxon>Bacteria</taxon>
        <taxon>Pseudomonadati</taxon>
        <taxon>Lentisphaerota</taxon>
        <taxon>Lentisphaeria</taxon>
        <taxon>Lentisphaerales</taxon>
        <taxon>Lentisphaeraceae</taxon>
        <taxon>Lentisphaera</taxon>
    </lineage>
</organism>
<evidence type="ECO:0000313" key="1">
    <source>
        <dbReference type="EMBL" id="EDM28905.1"/>
    </source>
</evidence>
<dbReference type="EMBL" id="ABCK01000003">
    <property type="protein sequence ID" value="EDM28905.1"/>
    <property type="molecule type" value="Genomic_DNA"/>
</dbReference>
<dbReference type="Proteomes" id="UP000004947">
    <property type="component" value="Unassembled WGS sequence"/>
</dbReference>
<evidence type="ECO:0000313" key="2">
    <source>
        <dbReference type="Proteomes" id="UP000004947"/>
    </source>
</evidence>
<name>A6DH22_9BACT</name>
<gene>
    <name evidence="1" type="ORF">LNTAR_13852</name>
</gene>